<proteinExistence type="predicted"/>
<dbReference type="PANTHER" id="PTHR47654:SF5">
    <property type="entry name" value="TRANSCRIPTION FACTOR DOMAIN-CONTAINING PROTEIN"/>
    <property type="match status" value="1"/>
</dbReference>
<keyword evidence="2" id="KW-1185">Reference proteome</keyword>
<dbReference type="Proteomes" id="UP001140510">
    <property type="component" value="Unassembled WGS sequence"/>
</dbReference>
<dbReference type="InterPro" id="IPR053230">
    <property type="entry name" value="Trans_reg_galc"/>
</dbReference>
<dbReference type="PANTHER" id="PTHR47654">
    <property type="entry name" value="ZN(II)2CYS6 TRANSCRIPTION FACTOR (EUROFUNG)-RELATED"/>
    <property type="match status" value="1"/>
</dbReference>
<name>A0A9W9D0L9_9PLEO</name>
<dbReference type="OrthoDB" id="3364175at2759"/>
<sequence>MEVRLANLERVMGALDGRVASLERLEVEDNGANRRSKQTDHQIHLTSRSLDLETNGASPIDAPDPTDGIGSMTFVKEEESGFFVSTADPESPNYAALQGFMFRASSTSSPVVDSLNMRTAVRREVEPFSLPDQEQATQLIRRFFKTTGSLYPYLDEEAFLNTYQQSAIGNVRSLRGSWLALLNMVFAMATHAGHNQGPLPSESDSDHDLFYQRALILFLPSRQHISSDFTPQMH</sequence>
<reference evidence="1" key="1">
    <citation type="submission" date="2022-10" db="EMBL/GenBank/DDBJ databases">
        <title>Tapping the CABI collections for fungal endophytes: first genome assemblies for Collariella, Neodidymelliopsis, Ascochyta clinopodiicola, Didymella pomorum, Didymosphaeria variabile, Neocosmospora piperis and Neocucurbitaria cava.</title>
        <authorList>
            <person name="Hill R."/>
        </authorList>
    </citation>
    <scope>NUCLEOTIDE SEQUENCE</scope>
    <source>
        <strain evidence="1">IMI 355091</strain>
    </source>
</reference>
<dbReference type="EMBL" id="JAPEVA010000179">
    <property type="protein sequence ID" value="KAJ4395063.1"/>
    <property type="molecule type" value="Genomic_DNA"/>
</dbReference>
<gene>
    <name evidence="1" type="ORF">N0V91_011092</name>
</gene>
<organism evidence="1 2">
    <name type="scientific">Didymella pomorum</name>
    <dbReference type="NCBI Taxonomy" id="749634"/>
    <lineage>
        <taxon>Eukaryota</taxon>
        <taxon>Fungi</taxon>
        <taxon>Dikarya</taxon>
        <taxon>Ascomycota</taxon>
        <taxon>Pezizomycotina</taxon>
        <taxon>Dothideomycetes</taxon>
        <taxon>Pleosporomycetidae</taxon>
        <taxon>Pleosporales</taxon>
        <taxon>Pleosporineae</taxon>
        <taxon>Didymellaceae</taxon>
        <taxon>Didymella</taxon>
    </lineage>
</organism>
<protein>
    <submittedName>
        <fullName evidence="1">Uncharacterized protein</fullName>
    </submittedName>
</protein>
<evidence type="ECO:0000313" key="1">
    <source>
        <dbReference type="EMBL" id="KAJ4395063.1"/>
    </source>
</evidence>
<comment type="caution">
    <text evidence="1">The sequence shown here is derived from an EMBL/GenBank/DDBJ whole genome shotgun (WGS) entry which is preliminary data.</text>
</comment>
<dbReference type="AlphaFoldDB" id="A0A9W9D0L9"/>
<evidence type="ECO:0000313" key="2">
    <source>
        <dbReference type="Proteomes" id="UP001140510"/>
    </source>
</evidence>
<accession>A0A9W9D0L9</accession>
<dbReference type="CDD" id="cd12148">
    <property type="entry name" value="fungal_TF_MHR"/>
    <property type="match status" value="1"/>
</dbReference>